<evidence type="ECO:0000259" key="3">
    <source>
        <dbReference type="Pfam" id="PF12969"/>
    </source>
</evidence>
<organism evidence="4 5">
    <name type="scientific">Sphingobacterium kyonggiense</name>
    <dbReference type="NCBI Taxonomy" id="714075"/>
    <lineage>
        <taxon>Bacteria</taxon>
        <taxon>Pseudomonadati</taxon>
        <taxon>Bacteroidota</taxon>
        <taxon>Sphingobacteriia</taxon>
        <taxon>Sphingobacteriales</taxon>
        <taxon>Sphingobacteriaceae</taxon>
        <taxon>Sphingobacterium</taxon>
    </lineage>
</organism>
<keyword evidence="5" id="KW-1185">Reference proteome</keyword>
<accession>A0ABP7YJQ0</accession>
<feature type="signal peptide" evidence="2">
    <location>
        <begin position="1"/>
        <end position="24"/>
    </location>
</feature>
<dbReference type="SUPFAM" id="SSF54001">
    <property type="entry name" value="Cysteine proteinases"/>
    <property type="match status" value="1"/>
</dbReference>
<keyword evidence="2" id="KW-0732">Signal</keyword>
<dbReference type="RefSeq" id="WP_344673722.1">
    <property type="nucleotide sequence ID" value="NZ_BAAAZI010000006.1"/>
</dbReference>
<dbReference type="Gene3D" id="2.60.120.1130">
    <property type="match status" value="1"/>
</dbReference>
<gene>
    <name evidence="4" type="ORF">GCM10022216_12110</name>
</gene>
<dbReference type="EMBL" id="BAAAZI010000006">
    <property type="protein sequence ID" value="GAA4136710.1"/>
    <property type="molecule type" value="Genomic_DNA"/>
</dbReference>
<reference evidence="5" key="1">
    <citation type="journal article" date="2019" name="Int. J. Syst. Evol. Microbiol.">
        <title>The Global Catalogue of Microorganisms (GCM) 10K type strain sequencing project: providing services to taxonomists for standard genome sequencing and annotation.</title>
        <authorList>
            <consortium name="The Broad Institute Genomics Platform"/>
            <consortium name="The Broad Institute Genome Sequencing Center for Infectious Disease"/>
            <person name="Wu L."/>
            <person name="Ma J."/>
        </authorList>
    </citation>
    <scope>NUCLEOTIDE SEQUENCE [LARGE SCALE GENOMIC DNA]</scope>
    <source>
        <strain evidence="5">JCM 16704</strain>
    </source>
</reference>
<dbReference type="Proteomes" id="UP001500101">
    <property type="component" value="Unassembled WGS sequence"/>
</dbReference>
<feature type="chain" id="PRO_5045319945" description="DUF3857 domain-containing protein" evidence="2">
    <location>
        <begin position="25"/>
        <end position="635"/>
    </location>
</feature>
<sequence length="635" mass="73566">MRLKHFYFSLFFCLSLSVVYGQYAVQDIPKALLGRATATFREDDKTILIKSPTDVTTTGKKVVTIHNNGGELHGNIFFYYNKSVQVKEVKGEILDEFGKTIKKFSLKDFDDYSAVSGYSLFDDYRVKVFESNVTTYPYTIAYTYELRSNQNLVIEPWRPDIYKNVSVEKSVYTILTDPEEKLRIYSKNLNAEPVIGSKDKYKSYQWKAENIHAIREEPYSPDRDITGMQVLVVPQTFQYFKNKGEFDDWKTFGLWMNQTLLKDKKNLPPATVSKVKELVKDLKTDKEKAKALYEYMQNKTRYISIQVGIGGFEPFPAENVDRLGYGDCKALVNYMQALLDVVEIPSYYAIVEAGDKKKDVINDFANILDGNHIILCLPFENDTTWLECTSQEMPFGYLGDFTDDRLVLACTEDGGKVMRTTSYSYLDNLQHRIMNFKLDVKGKITGDIETTFKGTQFDNHFANYDLIRDKQLENLKRWYNINRIEFTDFNYAIQTEKNPTLTENIKFSIDNYATVSKSHLSIKPNIFNIATTIPNIRNRQEKVIINRGYTDIEEISVELPDEVTPLILPTKKEIKTDMGTYEFLTKIENKVLKCYRKIQIKEGEYSAESYESFSNLMAEAHQFDGTFYNLPIKDK</sequence>
<proteinExistence type="predicted"/>
<keyword evidence="1" id="KW-0175">Coiled coil</keyword>
<name>A0ABP7YJQ0_9SPHI</name>
<protein>
    <recommendedName>
        <fullName evidence="3">DUF3857 domain-containing protein</fullName>
    </recommendedName>
</protein>
<feature type="domain" description="DUF3857" evidence="3">
    <location>
        <begin position="55"/>
        <end position="214"/>
    </location>
</feature>
<dbReference type="Gene3D" id="2.60.40.3140">
    <property type="match status" value="1"/>
</dbReference>
<dbReference type="Gene3D" id="3.10.620.30">
    <property type="match status" value="1"/>
</dbReference>
<evidence type="ECO:0000313" key="4">
    <source>
        <dbReference type="EMBL" id="GAA4136710.1"/>
    </source>
</evidence>
<evidence type="ECO:0000256" key="2">
    <source>
        <dbReference type="SAM" id="SignalP"/>
    </source>
</evidence>
<feature type="coiled-coil region" evidence="1">
    <location>
        <begin position="272"/>
        <end position="299"/>
    </location>
</feature>
<comment type="caution">
    <text evidence="4">The sequence shown here is derived from an EMBL/GenBank/DDBJ whole genome shotgun (WGS) entry which is preliminary data.</text>
</comment>
<dbReference type="Pfam" id="PF12969">
    <property type="entry name" value="DUF3857"/>
    <property type="match status" value="1"/>
</dbReference>
<evidence type="ECO:0000256" key="1">
    <source>
        <dbReference type="SAM" id="Coils"/>
    </source>
</evidence>
<evidence type="ECO:0000313" key="5">
    <source>
        <dbReference type="Proteomes" id="UP001500101"/>
    </source>
</evidence>
<dbReference type="InterPro" id="IPR024618">
    <property type="entry name" value="DUF3857"/>
</dbReference>
<dbReference type="InterPro" id="IPR038765">
    <property type="entry name" value="Papain-like_cys_pep_sf"/>
</dbReference>